<gene>
    <name evidence="3" type="ORF">METZ01_LOCUS329205</name>
</gene>
<proteinExistence type="predicted"/>
<feature type="compositionally biased region" description="Polar residues" evidence="1">
    <location>
        <begin position="12"/>
        <end position="24"/>
    </location>
</feature>
<dbReference type="Pfam" id="PF10276">
    <property type="entry name" value="zf-CHCC"/>
    <property type="match status" value="1"/>
</dbReference>
<name>A0A382PWL7_9ZZZZ</name>
<feature type="region of interest" description="Disordered" evidence="1">
    <location>
        <begin position="1"/>
        <end position="31"/>
    </location>
</feature>
<dbReference type="AlphaFoldDB" id="A0A382PWL7"/>
<feature type="non-terminal residue" evidence="3">
    <location>
        <position position="1"/>
    </location>
</feature>
<dbReference type="EMBL" id="UINC01109488">
    <property type="protein sequence ID" value="SVC76351.1"/>
    <property type="molecule type" value="Genomic_DNA"/>
</dbReference>
<dbReference type="InterPro" id="IPR019401">
    <property type="entry name" value="Znf_CHCC"/>
</dbReference>
<dbReference type="Gene3D" id="2.60.260.40">
    <property type="entry name" value="q5lls5 like domains"/>
    <property type="match status" value="1"/>
</dbReference>
<feature type="domain" description="Zinc finger CHCC-type" evidence="2">
    <location>
        <begin position="35"/>
        <end position="70"/>
    </location>
</feature>
<reference evidence="3" key="1">
    <citation type="submission" date="2018-05" db="EMBL/GenBank/DDBJ databases">
        <authorList>
            <person name="Lanie J.A."/>
            <person name="Ng W.-L."/>
            <person name="Kazmierczak K.M."/>
            <person name="Andrzejewski T.M."/>
            <person name="Davidsen T.M."/>
            <person name="Wayne K.J."/>
            <person name="Tettelin H."/>
            <person name="Glass J.I."/>
            <person name="Rusch D."/>
            <person name="Podicherti R."/>
            <person name="Tsui H.-C.T."/>
            <person name="Winkler M.E."/>
        </authorList>
    </citation>
    <scope>NUCLEOTIDE SEQUENCE</scope>
</reference>
<sequence>VPIPHKPEPDGTSGSTAGQTSPAQTREIEPADLPVYCPRDNMTLWNHHPRVYLTLEDSATALCPYCGTLYVLKEPTP</sequence>
<evidence type="ECO:0000313" key="3">
    <source>
        <dbReference type="EMBL" id="SVC76351.1"/>
    </source>
</evidence>
<evidence type="ECO:0000259" key="2">
    <source>
        <dbReference type="Pfam" id="PF10276"/>
    </source>
</evidence>
<organism evidence="3">
    <name type="scientific">marine metagenome</name>
    <dbReference type="NCBI Taxonomy" id="408172"/>
    <lineage>
        <taxon>unclassified sequences</taxon>
        <taxon>metagenomes</taxon>
        <taxon>ecological metagenomes</taxon>
    </lineage>
</organism>
<accession>A0A382PWL7</accession>
<protein>
    <recommendedName>
        <fullName evidence="2">Zinc finger CHCC-type domain-containing protein</fullName>
    </recommendedName>
</protein>
<evidence type="ECO:0000256" key="1">
    <source>
        <dbReference type="SAM" id="MobiDB-lite"/>
    </source>
</evidence>